<dbReference type="AlphaFoldDB" id="A0A2N9IBL8"/>
<dbReference type="EMBL" id="OIVN01005613">
    <property type="protein sequence ID" value="SPD23297.1"/>
    <property type="molecule type" value="Genomic_DNA"/>
</dbReference>
<organism evidence="3">
    <name type="scientific">Fagus sylvatica</name>
    <name type="common">Beechnut</name>
    <dbReference type="NCBI Taxonomy" id="28930"/>
    <lineage>
        <taxon>Eukaryota</taxon>
        <taxon>Viridiplantae</taxon>
        <taxon>Streptophyta</taxon>
        <taxon>Embryophyta</taxon>
        <taxon>Tracheophyta</taxon>
        <taxon>Spermatophyta</taxon>
        <taxon>Magnoliopsida</taxon>
        <taxon>eudicotyledons</taxon>
        <taxon>Gunneridae</taxon>
        <taxon>Pentapetalae</taxon>
        <taxon>rosids</taxon>
        <taxon>fabids</taxon>
        <taxon>Fagales</taxon>
        <taxon>Fagaceae</taxon>
        <taxon>Fagus</taxon>
    </lineage>
</organism>
<dbReference type="SUPFAM" id="SSF56672">
    <property type="entry name" value="DNA/RNA polymerases"/>
    <property type="match status" value="1"/>
</dbReference>
<dbReference type="Pfam" id="PF03372">
    <property type="entry name" value="Exo_endo_phos"/>
    <property type="match status" value="1"/>
</dbReference>
<dbReference type="InterPro" id="IPR036691">
    <property type="entry name" value="Endo/exonu/phosph_ase_sf"/>
</dbReference>
<dbReference type="PANTHER" id="PTHR33116:SF70">
    <property type="entry name" value="NON-LTR RETROELEMENT REVERSE TRANSCRIPTASE-LIKE PROTEIN"/>
    <property type="match status" value="1"/>
</dbReference>
<evidence type="ECO:0000256" key="1">
    <source>
        <dbReference type="SAM" id="MobiDB-lite"/>
    </source>
</evidence>
<dbReference type="PROSITE" id="PS50878">
    <property type="entry name" value="RT_POL"/>
    <property type="match status" value="1"/>
</dbReference>
<proteinExistence type="predicted"/>
<feature type="compositionally biased region" description="Low complexity" evidence="1">
    <location>
        <begin position="34"/>
        <end position="51"/>
    </location>
</feature>
<gene>
    <name evidence="3" type="ORF">FSB_LOCUS51179</name>
</gene>
<dbReference type="InterPro" id="IPR000477">
    <property type="entry name" value="RT_dom"/>
</dbReference>
<dbReference type="Gene3D" id="3.60.10.10">
    <property type="entry name" value="Endonuclease/exonuclease/phosphatase"/>
    <property type="match status" value="1"/>
</dbReference>
<reference evidence="3" key="1">
    <citation type="submission" date="2018-02" db="EMBL/GenBank/DDBJ databases">
        <authorList>
            <person name="Cohen D.B."/>
            <person name="Kent A.D."/>
        </authorList>
    </citation>
    <scope>NUCLEOTIDE SEQUENCE</scope>
</reference>
<feature type="region of interest" description="Disordered" evidence="1">
    <location>
        <begin position="1"/>
        <end position="53"/>
    </location>
</feature>
<protein>
    <recommendedName>
        <fullName evidence="2">Reverse transcriptase domain-containing protein</fullName>
    </recommendedName>
</protein>
<dbReference type="SUPFAM" id="SSF56219">
    <property type="entry name" value="DNase I-like"/>
    <property type="match status" value="1"/>
</dbReference>
<accession>A0A2N9IBL8</accession>
<sequence length="1120" mass="126019">MEYPDQQGRNRAHSKGPTSCVGMVRCRDGSSLVRNSSGSPSNRFSRSPSPNKYGVVARDKSILDFSHERPENRRDKLSTMNSLSAIAGAKISAVSGGGVLCNTFRVRREEGDAVKSNSSQLERKSKVTKTNSACEMHTSIQDRDKLFRNEGGGDTNLSVCYGNDSEQYMGDVVGEGMEFTKGGRHAVPDSKSSFYVVQLGGSRAADLARSFPFDGFLCTNTIGFAGGVWILWKTDEVEVEHLCSTEQEIHVSVQVKGSYSLWLLSAIYASPRRSKCRILWDNLKVIAGFHNLPWVMLGDFNDILSCDEKWGGNRPSNSRMFEFKNCLNACNMIDLGFSGPKFTWSNCHDVSSLIMERLDRALANPDWRILFPEATVSHLTRIHSDHCPFLLTLCPIIPHVLPRPFRFENIWLSHSDFPNIVDKAWAIPSPNLSATFNTFASMVTVWNKREFGNIFHRKNHILARLNGIQCALASNPSESLFRMEKALREDYFNVLKLKEDFWALKSRVGWVVEGDRNTKFFHTFTLVRRRFNKIVRIRNSVGEWITDSDLIRLHIQQGFVDLFSSTHVPVPNDFCLPVWASRVSDAEALSILALVNEKDVKISLWSFKPFKAPGPDGLHPGFFQKCWNTVGESIVKEIVTKIIVSRLRPILGNLVSPFQAAFVPGRRGIDNIIIAQELIHAIQRKKGRIGQFILKLDLEKAYDRLEWDFIREVLVFFKFPTSFVNLVLECVSTSSFSILVNGGQMETFKPSRGIRQGDPLSPYLFILCMEYLSLKIIEACENNSWKAIKASRSGLVFFHLIFADDLLFYTEASINSCNTITKVLADFCHLSRQKVNLSKSKVFFSPNVNPNLRQHLCGILGVSSTPNIGKYLGFPLRPNGRSSRDFDFIVEKVQAKFSSWKAKLLSPTDKLNRDFLWGSSSNRKRMHMVGWEKVCKPKDKGGLGLYSTKSRNIALLAKLNWIVMEDVDALWAKTLKSKYCPSGIMDDRLRARRSGSSNWKGLKGPLSPLEDSFRVCDVIESVNMWDFSKISLTLPSNTCEAIKAILVCPSRPLADSYSKVKLKGPIPVKWTPPPLGWFKLNTDGLSLGNPGLAGRAGVIRNHLGEWVEGFSRAIDFTTSV</sequence>
<name>A0A2N9IBL8_FAGSY</name>
<dbReference type="CDD" id="cd01650">
    <property type="entry name" value="RT_nLTR_like"/>
    <property type="match status" value="1"/>
</dbReference>
<dbReference type="Pfam" id="PF00078">
    <property type="entry name" value="RVT_1"/>
    <property type="match status" value="1"/>
</dbReference>
<evidence type="ECO:0000313" key="3">
    <source>
        <dbReference type="EMBL" id="SPD23297.1"/>
    </source>
</evidence>
<dbReference type="InterPro" id="IPR005135">
    <property type="entry name" value="Endo/exonuclease/phosphatase"/>
</dbReference>
<evidence type="ECO:0000259" key="2">
    <source>
        <dbReference type="PROSITE" id="PS50878"/>
    </source>
</evidence>
<feature type="domain" description="Reverse transcriptase" evidence="2">
    <location>
        <begin position="631"/>
        <end position="876"/>
    </location>
</feature>
<dbReference type="InterPro" id="IPR043502">
    <property type="entry name" value="DNA/RNA_pol_sf"/>
</dbReference>
<dbReference type="PANTHER" id="PTHR33116">
    <property type="entry name" value="REVERSE TRANSCRIPTASE ZINC-BINDING DOMAIN-CONTAINING PROTEIN-RELATED-RELATED"/>
    <property type="match status" value="1"/>
</dbReference>
<dbReference type="GO" id="GO:0003824">
    <property type="term" value="F:catalytic activity"/>
    <property type="evidence" value="ECO:0007669"/>
    <property type="project" value="InterPro"/>
</dbReference>